<feature type="transmembrane region" description="Helical" evidence="1">
    <location>
        <begin position="12"/>
        <end position="38"/>
    </location>
</feature>
<evidence type="ECO:0000313" key="4">
    <source>
        <dbReference type="Proteomes" id="UP001321492"/>
    </source>
</evidence>
<dbReference type="RefSeq" id="WP_283740637.1">
    <property type="nucleotide sequence ID" value="NZ_JASJEV010000005.1"/>
</dbReference>
<dbReference type="EMBL" id="JASJEV010000005">
    <property type="protein sequence ID" value="MDJ1158659.1"/>
    <property type="molecule type" value="Genomic_DNA"/>
</dbReference>
<reference evidence="3 4" key="1">
    <citation type="submission" date="2023-05" db="EMBL/GenBank/DDBJ databases">
        <title>Chelatococcus sp. nov., a moderately thermophilic bacterium isolated from hot spring microbial mat.</title>
        <authorList>
            <person name="Hu C.-J."/>
            <person name="Li W.-J."/>
        </authorList>
    </citation>
    <scope>NUCLEOTIDE SEQUENCE [LARGE SCALE GENOMIC DNA]</scope>
    <source>
        <strain evidence="3 4">SYSU G07232</strain>
    </source>
</reference>
<proteinExistence type="predicted"/>
<name>A0ABT7AH23_9HYPH</name>
<comment type="caution">
    <text evidence="3">The sequence shown here is derived from an EMBL/GenBank/DDBJ whole genome shotgun (WGS) entry which is preliminary data.</text>
</comment>
<feature type="domain" description="DUF1468" evidence="2">
    <location>
        <begin position="19"/>
        <end position="154"/>
    </location>
</feature>
<keyword evidence="1" id="KW-0472">Membrane</keyword>
<accession>A0ABT7AH23</accession>
<dbReference type="Pfam" id="PF07331">
    <property type="entry name" value="TctB"/>
    <property type="match status" value="1"/>
</dbReference>
<sequence>MKADDRVVLSRFTLEVVTALVTLAAGAVVMGGAVEYAIGWDETGPQPGYFPFRVGLVIALASLGVLAQAFVTHRGTGEAFVSRERLRRVAAFLLPVVGFVFCVVFLGLYVATALYLFAVMLGQGGYRWPFAAVVSLGVTGFFFVLFEWWFKVPLVKGPAEALLGIH</sequence>
<organism evidence="3 4">
    <name type="scientific">Chelatococcus albus</name>
    <dbReference type="NCBI Taxonomy" id="3047466"/>
    <lineage>
        <taxon>Bacteria</taxon>
        <taxon>Pseudomonadati</taxon>
        <taxon>Pseudomonadota</taxon>
        <taxon>Alphaproteobacteria</taxon>
        <taxon>Hyphomicrobiales</taxon>
        <taxon>Chelatococcaceae</taxon>
        <taxon>Chelatococcus</taxon>
    </lineage>
</organism>
<evidence type="ECO:0000256" key="1">
    <source>
        <dbReference type="SAM" id="Phobius"/>
    </source>
</evidence>
<protein>
    <submittedName>
        <fullName evidence="3">Tripartite tricarboxylate transporter TctB family protein</fullName>
    </submittedName>
</protein>
<keyword evidence="4" id="KW-1185">Reference proteome</keyword>
<keyword evidence="1" id="KW-0812">Transmembrane</keyword>
<evidence type="ECO:0000259" key="2">
    <source>
        <dbReference type="Pfam" id="PF07331"/>
    </source>
</evidence>
<evidence type="ECO:0000313" key="3">
    <source>
        <dbReference type="EMBL" id="MDJ1158659.1"/>
    </source>
</evidence>
<dbReference type="InterPro" id="IPR009936">
    <property type="entry name" value="DUF1468"/>
</dbReference>
<dbReference type="Proteomes" id="UP001321492">
    <property type="component" value="Unassembled WGS sequence"/>
</dbReference>
<gene>
    <name evidence="3" type="ORF">QNA08_10480</name>
</gene>
<feature type="transmembrane region" description="Helical" evidence="1">
    <location>
        <begin position="50"/>
        <end position="71"/>
    </location>
</feature>
<feature type="transmembrane region" description="Helical" evidence="1">
    <location>
        <begin position="92"/>
        <end position="118"/>
    </location>
</feature>
<keyword evidence="1" id="KW-1133">Transmembrane helix</keyword>
<feature type="transmembrane region" description="Helical" evidence="1">
    <location>
        <begin position="130"/>
        <end position="150"/>
    </location>
</feature>